<dbReference type="InterPro" id="IPR012910">
    <property type="entry name" value="Plug_dom"/>
</dbReference>
<keyword evidence="8" id="KW-0732">Signal</keyword>
<evidence type="ECO:0000256" key="7">
    <source>
        <dbReference type="PROSITE-ProRule" id="PRU01360"/>
    </source>
</evidence>
<proteinExistence type="inferred from homology"/>
<evidence type="ECO:0000256" key="8">
    <source>
        <dbReference type="SAM" id="SignalP"/>
    </source>
</evidence>
<evidence type="ECO:0000256" key="4">
    <source>
        <dbReference type="ARBA" id="ARBA00022692"/>
    </source>
</evidence>
<keyword evidence="3 7" id="KW-1134">Transmembrane beta strand</keyword>
<evidence type="ECO:0000256" key="2">
    <source>
        <dbReference type="ARBA" id="ARBA00022448"/>
    </source>
</evidence>
<dbReference type="EMBL" id="VNHX01000005">
    <property type="protein sequence ID" value="TYP96666.1"/>
    <property type="molecule type" value="Genomic_DNA"/>
</dbReference>
<dbReference type="NCBIfam" id="TIGR04057">
    <property type="entry name" value="SusC_RagA_signa"/>
    <property type="match status" value="1"/>
</dbReference>
<gene>
    <name evidence="10" type="ORF">BC792_105159</name>
</gene>
<dbReference type="InterPro" id="IPR037066">
    <property type="entry name" value="Plug_dom_sf"/>
</dbReference>
<feature type="chain" id="PRO_5024362025" evidence="8">
    <location>
        <begin position="21"/>
        <end position="1002"/>
    </location>
</feature>
<dbReference type="GO" id="GO:0009279">
    <property type="term" value="C:cell outer membrane"/>
    <property type="evidence" value="ECO:0007669"/>
    <property type="project" value="UniProtKB-SubCell"/>
</dbReference>
<evidence type="ECO:0000256" key="1">
    <source>
        <dbReference type="ARBA" id="ARBA00004571"/>
    </source>
</evidence>
<dbReference type="Gene3D" id="2.60.40.1120">
    <property type="entry name" value="Carboxypeptidase-like, regulatory domain"/>
    <property type="match status" value="1"/>
</dbReference>
<reference evidence="10 11" key="1">
    <citation type="submission" date="2019-07" db="EMBL/GenBank/DDBJ databases">
        <title>Genomic Encyclopedia of Archaeal and Bacterial Type Strains, Phase II (KMG-II): from individual species to whole genera.</title>
        <authorList>
            <person name="Goeker M."/>
        </authorList>
    </citation>
    <scope>NUCLEOTIDE SEQUENCE [LARGE SCALE GENOMIC DNA]</scope>
    <source>
        <strain evidence="10 11">DSM 18850</strain>
    </source>
</reference>
<keyword evidence="2 7" id="KW-0813">Transport</keyword>
<dbReference type="PROSITE" id="PS52016">
    <property type="entry name" value="TONB_DEPENDENT_REC_3"/>
    <property type="match status" value="1"/>
</dbReference>
<dbReference type="InterPro" id="IPR023996">
    <property type="entry name" value="TonB-dep_OMP_SusC/RagA"/>
</dbReference>
<dbReference type="SUPFAM" id="SSF56935">
    <property type="entry name" value="Porins"/>
    <property type="match status" value="1"/>
</dbReference>
<evidence type="ECO:0000256" key="3">
    <source>
        <dbReference type="ARBA" id="ARBA00022452"/>
    </source>
</evidence>
<evidence type="ECO:0000259" key="9">
    <source>
        <dbReference type="Pfam" id="PF07715"/>
    </source>
</evidence>
<feature type="signal peptide" evidence="8">
    <location>
        <begin position="1"/>
        <end position="20"/>
    </location>
</feature>
<dbReference type="OrthoDB" id="9768177at2"/>
<dbReference type="Pfam" id="PF07715">
    <property type="entry name" value="Plug"/>
    <property type="match status" value="1"/>
</dbReference>
<dbReference type="RefSeq" id="WP_148908048.1">
    <property type="nucleotide sequence ID" value="NZ_VNHX01000005.1"/>
</dbReference>
<dbReference type="InterPro" id="IPR039426">
    <property type="entry name" value="TonB-dep_rcpt-like"/>
</dbReference>
<comment type="similarity">
    <text evidence="7">Belongs to the TonB-dependent receptor family.</text>
</comment>
<name>A0A5S5DNQ1_9SPHI</name>
<evidence type="ECO:0000256" key="5">
    <source>
        <dbReference type="ARBA" id="ARBA00023136"/>
    </source>
</evidence>
<dbReference type="AlphaFoldDB" id="A0A5S5DNQ1"/>
<feature type="domain" description="TonB-dependent receptor plug" evidence="9">
    <location>
        <begin position="113"/>
        <end position="217"/>
    </location>
</feature>
<dbReference type="InterPro" id="IPR036942">
    <property type="entry name" value="Beta-barrel_TonB_sf"/>
</dbReference>
<dbReference type="Pfam" id="PF13715">
    <property type="entry name" value="CarbopepD_reg_2"/>
    <property type="match status" value="1"/>
</dbReference>
<keyword evidence="5 7" id="KW-0472">Membrane</keyword>
<keyword evidence="11" id="KW-1185">Reference proteome</keyword>
<keyword evidence="6 7" id="KW-0998">Cell outer membrane</keyword>
<dbReference type="NCBIfam" id="TIGR04056">
    <property type="entry name" value="OMP_RagA_SusC"/>
    <property type="match status" value="1"/>
</dbReference>
<comment type="caution">
    <text evidence="10">The sequence shown here is derived from an EMBL/GenBank/DDBJ whole genome shotgun (WGS) entry which is preliminary data.</text>
</comment>
<dbReference type="Gene3D" id="2.170.130.10">
    <property type="entry name" value="TonB-dependent receptor, plug domain"/>
    <property type="match status" value="1"/>
</dbReference>
<evidence type="ECO:0000313" key="10">
    <source>
        <dbReference type="EMBL" id="TYP96666.1"/>
    </source>
</evidence>
<accession>A0A5S5DNQ1</accession>
<dbReference type="InterPro" id="IPR008969">
    <property type="entry name" value="CarboxyPept-like_regulatory"/>
</dbReference>
<dbReference type="SUPFAM" id="SSF49464">
    <property type="entry name" value="Carboxypeptidase regulatory domain-like"/>
    <property type="match status" value="1"/>
</dbReference>
<sequence>MRKLFTLLLFLASILSYGLAQVKTVTGTVKDSQSLFVLPGVTVSASSGQNVQTDAAGRFSIEAAPTDSLTFRFIGYAPQTSIVGDQTNLDIFLVNEDQALEEVVVIGYGTARKRDLTGSITSIKGDEVADKPNSNPLASLQGKVAGLQIVNSGRPGAEPDIRIRGTNSINGAKPLYVIDGILNDNMNFVNPADIESMEILKDPSSLAIFGVRGANGVIVVTTKSAKAGQVNFNFNTSVGFKSVQDRMSMTNAEQFRTLYSEQRVNEGIDPYDFTNWNANTDWQREIFQTGIINFNNLSVSAANEKNKLYLGLGYMLDEGVVKNEKLDKITLTLNDQLSITDNFRIGVNLTGYRSNIPRNDDFYNPIIASAVRAAPIAPVFNEEYGLYHTLPDFQRAQIRNPLVSVMNLSDKSLQQEYRTTGSLYGEIDFLKNFTFRASILYDYGFNKGRTYSPLINVYNPEIAGADKTDRLTMITSVDQYQNTYSKIQSDWLLTYKNSFGDHNVTATAGWTSYFRGYEFTTGSGTQGSGDPIPDDPRFWYVNMTSQPTRRSTGAAEEFATLSFLSRVLYNYKEKYLINASFRRDGTSAFYRFGKGWNNFATIGAAWVLTNEDFMKEQTVFNNLKLKGSWGQLGVQNTGSDYYPLYPLLEPDNSAVFGNIIFPAYTPEYIVDPNLSWEKVNAWEAGLEMATLNNRLSLEGVYYSKHTHDIIVREPGLLGSKPGLTNAGEIKNSGIELSATWRQPISDNLSYSISGNITTIRNKVLSLVNEGYEITDGISRTTLGHPIGYFYGYVSDGIYQTEEEISASPTNTLHTVLPGDIKYRDINGDGRIDQNDRTLIGNPTPDFTYGFSVGLNYKGFDFGADFMGVHGNEIFRDWNRGAFAQFNYQTERMDRWNGAGTSNWEPILHSGRANNRLVSSYWIEDGSFFRLRNLQVGYRFNPEMLQNIKLKSLRVYLNAQNLFTATKATGFTPEIGGTATSFGVDKGTYPLPAVYTFGINLDF</sequence>
<keyword evidence="4 7" id="KW-0812">Transmembrane</keyword>
<dbReference type="Proteomes" id="UP000325105">
    <property type="component" value="Unassembled WGS sequence"/>
</dbReference>
<dbReference type="Gene3D" id="2.40.170.20">
    <property type="entry name" value="TonB-dependent receptor, beta-barrel domain"/>
    <property type="match status" value="1"/>
</dbReference>
<evidence type="ECO:0000313" key="11">
    <source>
        <dbReference type="Proteomes" id="UP000325105"/>
    </source>
</evidence>
<comment type="subcellular location">
    <subcellularLocation>
        <location evidence="1 7">Cell outer membrane</location>
        <topology evidence="1 7">Multi-pass membrane protein</topology>
    </subcellularLocation>
</comment>
<dbReference type="FunFam" id="2.170.130.10:FF:000009">
    <property type="entry name" value="SusC/RagA family TonB-linked outer membrane protein"/>
    <property type="match status" value="1"/>
</dbReference>
<dbReference type="InterPro" id="IPR023997">
    <property type="entry name" value="TonB-dep_OMP_SusC/RagA_CS"/>
</dbReference>
<protein>
    <submittedName>
        <fullName evidence="10">TonB-linked SusC/RagA family outer membrane protein</fullName>
    </submittedName>
</protein>
<organism evidence="10 11">
    <name type="scientific">Sphingobacterium allocomposti</name>
    <dbReference type="NCBI Taxonomy" id="415956"/>
    <lineage>
        <taxon>Bacteria</taxon>
        <taxon>Pseudomonadati</taxon>
        <taxon>Bacteroidota</taxon>
        <taxon>Sphingobacteriia</taxon>
        <taxon>Sphingobacteriales</taxon>
        <taxon>Sphingobacteriaceae</taxon>
        <taxon>Sphingobacterium</taxon>
    </lineage>
</organism>
<evidence type="ECO:0000256" key="6">
    <source>
        <dbReference type="ARBA" id="ARBA00023237"/>
    </source>
</evidence>